<evidence type="ECO:0000313" key="4">
    <source>
        <dbReference type="Proteomes" id="UP000325372"/>
    </source>
</evidence>
<dbReference type="InterPro" id="IPR052713">
    <property type="entry name" value="FeoA"/>
</dbReference>
<proteinExistence type="predicted"/>
<dbReference type="EMBL" id="VYXP01000004">
    <property type="protein sequence ID" value="KAA9131809.1"/>
    <property type="molecule type" value="Genomic_DNA"/>
</dbReference>
<feature type="domain" description="Ferrous iron transporter FeoA-like" evidence="2">
    <location>
        <begin position="8"/>
        <end position="80"/>
    </location>
</feature>
<dbReference type="SUPFAM" id="SSF50037">
    <property type="entry name" value="C-terminal domain of transcriptional repressors"/>
    <property type="match status" value="1"/>
</dbReference>
<sequence>MPDRNNHMTLAELRNGMRADITAMNASDPGIIRLMTLGLVEGVAVEFRNAAIGGDPIEVSVFGASVSVRLDQARQIEVSPLEP</sequence>
<dbReference type="InterPro" id="IPR008988">
    <property type="entry name" value="Transcriptional_repressor_C"/>
</dbReference>
<gene>
    <name evidence="3" type="ORF">F3N42_06410</name>
</gene>
<accession>A0A5N0TEY4</accession>
<evidence type="ECO:0000259" key="2">
    <source>
        <dbReference type="SMART" id="SM00899"/>
    </source>
</evidence>
<keyword evidence="1" id="KW-0408">Iron</keyword>
<evidence type="ECO:0000256" key="1">
    <source>
        <dbReference type="ARBA" id="ARBA00023004"/>
    </source>
</evidence>
<protein>
    <submittedName>
        <fullName evidence="3">Ferrous iron transport protein A</fullName>
    </submittedName>
</protein>
<dbReference type="AlphaFoldDB" id="A0A5N0TEY4"/>
<dbReference type="PANTHER" id="PTHR42954:SF2">
    <property type="entry name" value="FE(2+) TRANSPORT PROTEIN A"/>
    <property type="match status" value="1"/>
</dbReference>
<dbReference type="InterPro" id="IPR038157">
    <property type="entry name" value="FeoA_core_dom"/>
</dbReference>
<dbReference type="GO" id="GO:0046914">
    <property type="term" value="F:transition metal ion binding"/>
    <property type="evidence" value="ECO:0007669"/>
    <property type="project" value="InterPro"/>
</dbReference>
<dbReference type="PANTHER" id="PTHR42954">
    <property type="entry name" value="FE(2+) TRANSPORT PROTEIN A"/>
    <property type="match status" value="1"/>
</dbReference>
<dbReference type="Pfam" id="PF04023">
    <property type="entry name" value="FeoA"/>
    <property type="match status" value="1"/>
</dbReference>
<evidence type="ECO:0000313" key="3">
    <source>
        <dbReference type="EMBL" id="KAA9131809.1"/>
    </source>
</evidence>
<name>A0A5N0TEY4_9GAMM</name>
<reference evidence="3 4" key="1">
    <citation type="submission" date="2019-09" db="EMBL/GenBank/DDBJ databases">
        <title>Wenzhouxiangella sp. Genome sequencing and assembly.</title>
        <authorList>
            <person name="Zhang R."/>
        </authorList>
    </citation>
    <scope>NUCLEOTIDE SEQUENCE [LARGE SCALE GENOMIC DNA]</scope>
    <source>
        <strain evidence="3 4">W260</strain>
    </source>
</reference>
<dbReference type="InterPro" id="IPR007167">
    <property type="entry name" value="Fe-transptr_FeoA-like"/>
</dbReference>
<organism evidence="3 4">
    <name type="scientific">Marinihelvus fidelis</name>
    <dbReference type="NCBI Taxonomy" id="2613842"/>
    <lineage>
        <taxon>Bacteria</taxon>
        <taxon>Pseudomonadati</taxon>
        <taxon>Pseudomonadota</taxon>
        <taxon>Gammaproteobacteria</taxon>
        <taxon>Chromatiales</taxon>
        <taxon>Wenzhouxiangellaceae</taxon>
        <taxon>Marinihelvus</taxon>
    </lineage>
</organism>
<keyword evidence="4" id="KW-1185">Reference proteome</keyword>
<comment type="caution">
    <text evidence="3">The sequence shown here is derived from an EMBL/GenBank/DDBJ whole genome shotgun (WGS) entry which is preliminary data.</text>
</comment>
<dbReference type="SMART" id="SM00899">
    <property type="entry name" value="FeoA"/>
    <property type="match status" value="1"/>
</dbReference>
<dbReference type="Proteomes" id="UP000325372">
    <property type="component" value="Unassembled WGS sequence"/>
</dbReference>
<dbReference type="Gene3D" id="2.30.30.90">
    <property type="match status" value="1"/>
</dbReference>